<keyword evidence="2" id="KW-1185">Reference proteome</keyword>
<sequence>MKKKTKKGYLLMEESEDQDFGSFQQETGAAEMEEVICLESSMADLSTNRFVLINNVGGAIMKTHYSYVCGIQGVGGGELDMRGLMTTNLAKSKFVSVINDQFAISESQLKATLSDRIFEVEVFGFKIV</sequence>
<gene>
    <name evidence="1" type="ORF">AVEN_229613_1</name>
</gene>
<reference evidence="1 2" key="1">
    <citation type="journal article" date="2019" name="Sci. Rep.">
        <title>Orb-weaving spider Araneus ventricosus genome elucidates the spidroin gene catalogue.</title>
        <authorList>
            <person name="Kono N."/>
            <person name="Nakamura H."/>
            <person name="Ohtoshi R."/>
            <person name="Moran D.A.P."/>
            <person name="Shinohara A."/>
            <person name="Yoshida Y."/>
            <person name="Fujiwara M."/>
            <person name="Mori M."/>
            <person name="Tomita M."/>
            <person name="Arakawa K."/>
        </authorList>
    </citation>
    <scope>NUCLEOTIDE SEQUENCE [LARGE SCALE GENOMIC DNA]</scope>
</reference>
<organism evidence="1 2">
    <name type="scientific">Araneus ventricosus</name>
    <name type="common">Orbweaver spider</name>
    <name type="synonym">Epeira ventricosa</name>
    <dbReference type="NCBI Taxonomy" id="182803"/>
    <lineage>
        <taxon>Eukaryota</taxon>
        <taxon>Metazoa</taxon>
        <taxon>Ecdysozoa</taxon>
        <taxon>Arthropoda</taxon>
        <taxon>Chelicerata</taxon>
        <taxon>Arachnida</taxon>
        <taxon>Araneae</taxon>
        <taxon>Araneomorphae</taxon>
        <taxon>Entelegynae</taxon>
        <taxon>Araneoidea</taxon>
        <taxon>Araneidae</taxon>
        <taxon>Araneus</taxon>
    </lineage>
</organism>
<proteinExistence type="predicted"/>
<evidence type="ECO:0000313" key="2">
    <source>
        <dbReference type="Proteomes" id="UP000499080"/>
    </source>
</evidence>
<evidence type="ECO:0000313" key="1">
    <source>
        <dbReference type="EMBL" id="GBM13652.1"/>
    </source>
</evidence>
<accession>A0A4Y2DA19</accession>
<name>A0A4Y2DA19_ARAVE</name>
<dbReference type="AlphaFoldDB" id="A0A4Y2DA19"/>
<dbReference type="EMBL" id="BGPR01000331">
    <property type="protein sequence ID" value="GBM13652.1"/>
    <property type="molecule type" value="Genomic_DNA"/>
</dbReference>
<comment type="caution">
    <text evidence="1">The sequence shown here is derived from an EMBL/GenBank/DDBJ whole genome shotgun (WGS) entry which is preliminary data.</text>
</comment>
<protein>
    <submittedName>
        <fullName evidence="1">Uncharacterized protein</fullName>
    </submittedName>
</protein>
<dbReference type="Proteomes" id="UP000499080">
    <property type="component" value="Unassembled WGS sequence"/>
</dbReference>